<reference evidence="2 3" key="1">
    <citation type="submission" date="2015-10" db="EMBL/GenBank/DDBJ databases">
        <title>Draft genome sequence of Streptomyces sp. RV15, isolated from a marine sponge.</title>
        <authorList>
            <person name="Ruckert C."/>
            <person name="Abdelmohsen U.R."/>
            <person name="Winkler A."/>
            <person name="Hentschel U."/>
            <person name="Kalinowski J."/>
            <person name="Kampfer P."/>
            <person name="Glaeser S."/>
        </authorList>
    </citation>
    <scope>NUCLEOTIDE SEQUENCE [LARGE SCALE GENOMIC DNA]</scope>
    <source>
        <strain evidence="2 3">RV15</strain>
    </source>
</reference>
<keyword evidence="1" id="KW-0472">Membrane</keyword>
<dbReference type="Proteomes" id="UP000053260">
    <property type="component" value="Unassembled WGS sequence"/>
</dbReference>
<proteinExistence type="predicted"/>
<evidence type="ECO:0000313" key="2">
    <source>
        <dbReference type="EMBL" id="KUO15907.1"/>
    </source>
</evidence>
<keyword evidence="1" id="KW-0812">Transmembrane</keyword>
<evidence type="ECO:0000256" key="1">
    <source>
        <dbReference type="SAM" id="Phobius"/>
    </source>
</evidence>
<evidence type="ECO:0000313" key="3">
    <source>
        <dbReference type="Proteomes" id="UP000053260"/>
    </source>
</evidence>
<gene>
    <name evidence="2" type="ORF">AQJ91_38450</name>
</gene>
<accession>A0A117RXZ6</accession>
<protein>
    <submittedName>
        <fullName evidence="2">Uncharacterized protein</fullName>
    </submittedName>
</protein>
<keyword evidence="3" id="KW-1185">Reference proteome</keyword>
<name>A0A117RXZ6_9ACTN</name>
<dbReference type="STRING" id="909626.AQJ91_38450"/>
<dbReference type="AlphaFoldDB" id="A0A117RXZ6"/>
<comment type="caution">
    <text evidence="2">The sequence shown here is derived from an EMBL/GenBank/DDBJ whole genome shotgun (WGS) entry which is preliminary data.</text>
</comment>
<feature type="transmembrane region" description="Helical" evidence="1">
    <location>
        <begin position="77"/>
        <end position="96"/>
    </location>
</feature>
<sequence length="116" mass="12789">MPYAGCALCGSRVWRAAVRVTVVGAKAAARVTVIAASAAVRTARRTFTWPGWWRAAVMRTARSTVVEAAAVLVRMRVRWLGVMAGLVFLGVGWWQWCWRPVSQRRICVGKATSRGE</sequence>
<dbReference type="EMBL" id="LMXB01000098">
    <property type="protein sequence ID" value="KUO15907.1"/>
    <property type="molecule type" value="Genomic_DNA"/>
</dbReference>
<organism evidence="2 3">
    <name type="scientific">Streptomyces dysideae</name>
    <dbReference type="NCBI Taxonomy" id="909626"/>
    <lineage>
        <taxon>Bacteria</taxon>
        <taxon>Bacillati</taxon>
        <taxon>Actinomycetota</taxon>
        <taxon>Actinomycetes</taxon>
        <taxon>Kitasatosporales</taxon>
        <taxon>Streptomycetaceae</taxon>
        <taxon>Streptomyces</taxon>
    </lineage>
</organism>
<keyword evidence="1" id="KW-1133">Transmembrane helix</keyword>